<feature type="compositionally biased region" description="Pro residues" evidence="1">
    <location>
        <begin position="258"/>
        <end position="267"/>
    </location>
</feature>
<comment type="caution">
    <text evidence="2">The sequence shown here is derived from an EMBL/GenBank/DDBJ whole genome shotgun (WGS) entry which is preliminary data.</text>
</comment>
<evidence type="ECO:0000256" key="1">
    <source>
        <dbReference type="SAM" id="MobiDB-lite"/>
    </source>
</evidence>
<evidence type="ECO:0000313" key="3">
    <source>
        <dbReference type="Proteomes" id="UP000807306"/>
    </source>
</evidence>
<feature type="region of interest" description="Disordered" evidence="1">
    <location>
        <begin position="232"/>
        <end position="269"/>
    </location>
</feature>
<feature type="compositionally biased region" description="Basic and acidic residues" evidence="1">
    <location>
        <begin position="55"/>
        <end position="75"/>
    </location>
</feature>
<sequence>MSNANRSSTRLAGKPRQVVPGAKRPASSKESSRTSSNSSSNSNTSTRFSSGRTGLSDREKQRLARVREAQRKELQGKQAQASREENRRMRDTEQDVDGEQDEPSVVSTSAYVSAPTFELPEIPSENQLNRSVLLSLKLGEDDDSKNKSKRSFTICVGVFRVVTRGNATTAFSTCIVGCYPPAITNSDTITLVGVYQFDVQAAATFRNPIIGKFPAVPEFTYSPARSPAEISRSLASSPSLPPLPLSPSLPSSRSSPPSSHPSTPPTSLPISTLGRTLIVMPMSTVLSSASSLPASTQVVHPTTAALSQSTWSILDFTPAR</sequence>
<proteinExistence type="predicted"/>
<feature type="compositionally biased region" description="Low complexity" evidence="1">
    <location>
        <begin position="33"/>
        <end position="52"/>
    </location>
</feature>
<dbReference type="Proteomes" id="UP000807306">
    <property type="component" value="Unassembled WGS sequence"/>
</dbReference>
<accession>A0A9P6EIC7</accession>
<organism evidence="2 3">
    <name type="scientific">Crepidotus variabilis</name>
    <dbReference type="NCBI Taxonomy" id="179855"/>
    <lineage>
        <taxon>Eukaryota</taxon>
        <taxon>Fungi</taxon>
        <taxon>Dikarya</taxon>
        <taxon>Basidiomycota</taxon>
        <taxon>Agaricomycotina</taxon>
        <taxon>Agaricomycetes</taxon>
        <taxon>Agaricomycetidae</taxon>
        <taxon>Agaricales</taxon>
        <taxon>Agaricineae</taxon>
        <taxon>Crepidotaceae</taxon>
        <taxon>Crepidotus</taxon>
    </lineage>
</organism>
<protein>
    <submittedName>
        <fullName evidence="2">Uncharacterized protein</fullName>
    </submittedName>
</protein>
<name>A0A9P6EIC7_9AGAR</name>
<evidence type="ECO:0000313" key="2">
    <source>
        <dbReference type="EMBL" id="KAF9529450.1"/>
    </source>
</evidence>
<reference evidence="2" key="1">
    <citation type="submission" date="2020-11" db="EMBL/GenBank/DDBJ databases">
        <authorList>
            <consortium name="DOE Joint Genome Institute"/>
            <person name="Ahrendt S."/>
            <person name="Riley R."/>
            <person name="Andreopoulos W."/>
            <person name="Labutti K."/>
            <person name="Pangilinan J."/>
            <person name="Ruiz-Duenas F.J."/>
            <person name="Barrasa J.M."/>
            <person name="Sanchez-Garcia M."/>
            <person name="Camarero S."/>
            <person name="Miyauchi S."/>
            <person name="Serrano A."/>
            <person name="Linde D."/>
            <person name="Babiker R."/>
            <person name="Drula E."/>
            <person name="Ayuso-Fernandez I."/>
            <person name="Pacheco R."/>
            <person name="Padilla G."/>
            <person name="Ferreira P."/>
            <person name="Barriuso J."/>
            <person name="Kellner H."/>
            <person name="Castanera R."/>
            <person name="Alfaro M."/>
            <person name="Ramirez L."/>
            <person name="Pisabarro A.G."/>
            <person name="Kuo A."/>
            <person name="Tritt A."/>
            <person name="Lipzen A."/>
            <person name="He G."/>
            <person name="Yan M."/>
            <person name="Ng V."/>
            <person name="Cullen D."/>
            <person name="Martin F."/>
            <person name="Rosso M.-N."/>
            <person name="Henrissat B."/>
            <person name="Hibbett D."/>
            <person name="Martinez A.T."/>
            <person name="Grigoriev I.V."/>
        </authorList>
    </citation>
    <scope>NUCLEOTIDE SEQUENCE</scope>
    <source>
        <strain evidence="2">CBS 506.95</strain>
    </source>
</reference>
<keyword evidence="3" id="KW-1185">Reference proteome</keyword>
<dbReference type="AlphaFoldDB" id="A0A9P6EIC7"/>
<dbReference type="EMBL" id="MU157846">
    <property type="protein sequence ID" value="KAF9529450.1"/>
    <property type="molecule type" value="Genomic_DNA"/>
</dbReference>
<feature type="compositionally biased region" description="Polar residues" evidence="1">
    <location>
        <begin position="1"/>
        <end position="10"/>
    </location>
</feature>
<feature type="region of interest" description="Disordered" evidence="1">
    <location>
        <begin position="1"/>
        <end position="106"/>
    </location>
</feature>
<gene>
    <name evidence="2" type="ORF">CPB83DRAFT_893540</name>
</gene>
<feature type="compositionally biased region" description="Basic and acidic residues" evidence="1">
    <location>
        <begin position="82"/>
        <end position="93"/>
    </location>
</feature>
<feature type="compositionally biased region" description="Low complexity" evidence="1">
    <location>
        <begin position="248"/>
        <end position="257"/>
    </location>
</feature>